<evidence type="ECO:0000313" key="4">
    <source>
        <dbReference type="Proteomes" id="UP000557566"/>
    </source>
</evidence>
<dbReference type="InterPro" id="IPR037950">
    <property type="entry name" value="PgdA-like"/>
</dbReference>
<proteinExistence type="predicted"/>
<evidence type="ECO:0000259" key="2">
    <source>
        <dbReference type="PROSITE" id="PS51677"/>
    </source>
</evidence>
<feature type="region of interest" description="Disordered" evidence="1">
    <location>
        <begin position="287"/>
        <end position="307"/>
    </location>
</feature>
<keyword evidence="4" id="KW-1185">Reference proteome</keyword>
<evidence type="ECO:0000313" key="3">
    <source>
        <dbReference type="EMBL" id="KAF4503787.1"/>
    </source>
</evidence>
<dbReference type="SUPFAM" id="SSF88713">
    <property type="entry name" value="Glycoside hydrolase/deacetylase"/>
    <property type="match status" value="1"/>
</dbReference>
<dbReference type="InterPro" id="IPR011330">
    <property type="entry name" value="Glyco_hydro/deAcase_b/a-brl"/>
</dbReference>
<protein>
    <recommendedName>
        <fullName evidence="2">NodB homology domain-containing protein</fullName>
    </recommendedName>
</protein>
<dbReference type="OrthoDB" id="3162524at2759"/>
<accession>A0A8H4LRH8</accession>
<dbReference type="PANTHER" id="PTHR47561">
    <property type="entry name" value="POLYSACCHARIDE DEACETYLASE FAMILY PROTEIN (AFU_ORTHOLOGUE AFUA_6G05030)"/>
    <property type="match status" value="1"/>
</dbReference>
<gene>
    <name evidence="3" type="ORF">G6O67_008882</name>
</gene>
<name>A0A8H4LRH8_9HYPO</name>
<dbReference type="PROSITE" id="PS51677">
    <property type="entry name" value="NODB"/>
    <property type="match status" value="1"/>
</dbReference>
<feature type="domain" description="NodB homology" evidence="2">
    <location>
        <begin position="28"/>
        <end position="213"/>
    </location>
</feature>
<evidence type="ECO:0000256" key="1">
    <source>
        <dbReference type="SAM" id="MobiDB-lite"/>
    </source>
</evidence>
<dbReference type="EMBL" id="JAAVMX010000015">
    <property type="protein sequence ID" value="KAF4503787.1"/>
    <property type="molecule type" value="Genomic_DNA"/>
</dbReference>
<dbReference type="Proteomes" id="UP000557566">
    <property type="component" value="Unassembled WGS sequence"/>
</dbReference>
<dbReference type="Pfam" id="PF01522">
    <property type="entry name" value="Polysacc_deac_1"/>
    <property type="match status" value="1"/>
</dbReference>
<dbReference type="PANTHER" id="PTHR47561:SF1">
    <property type="entry name" value="POLYSACCHARIDE DEACETYLASE FAMILY PROTEIN (AFU_ORTHOLOGUE AFUA_6G05030)"/>
    <property type="match status" value="1"/>
</dbReference>
<dbReference type="GO" id="GO:0005975">
    <property type="term" value="P:carbohydrate metabolic process"/>
    <property type="evidence" value="ECO:0007669"/>
    <property type="project" value="InterPro"/>
</dbReference>
<comment type="caution">
    <text evidence="3">The sequence shown here is derived from an EMBL/GenBank/DDBJ whole genome shotgun (WGS) entry which is preliminary data.</text>
</comment>
<dbReference type="AlphaFoldDB" id="A0A8H4LRH8"/>
<dbReference type="InterPro" id="IPR002509">
    <property type="entry name" value="NODB_dom"/>
</dbReference>
<feature type="compositionally biased region" description="Low complexity" evidence="1">
    <location>
        <begin position="291"/>
        <end position="307"/>
    </location>
</feature>
<reference evidence="3 4" key="1">
    <citation type="journal article" date="2020" name="Genome Biol. Evol.">
        <title>A new high-quality draft genome assembly of the Chinese cordyceps Ophiocordyceps sinensis.</title>
        <authorList>
            <person name="Shu R."/>
            <person name="Zhang J."/>
            <person name="Meng Q."/>
            <person name="Zhang H."/>
            <person name="Zhou G."/>
            <person name="Li M."/>
            <person name="Wu P."/>
            <person name="Zhao Y."/>
            <person name="Chen C."/>
            <person name="Qin Q."/>
        </authorList>
    </citation>
    <scope>NUCLEOTIDE SEQUENCE [LARGE SCALE GENOMIC DNA]</scope>
    <source>
        <strain evidence="3 4">IOZ07</strain>
    </source>
</reference>
<dbReference type="Gene3D" id="3.20.20.370">
    <property type="entry name" value="Glycoside hydrolase/deacetylase"/>
    <property type="match status" value="1"/>
</dbReference>
<organism evidence="3 4">
    <name type="scientific">Ophiocordyceps sinensis</name>
    <dbReference type="NCBI Taxonomy" id="72228"/>
    <lineage>
        <taxon>Eukaryota</taxon>
        <taxon>Fungi</taxon>
        <taxon>Dikarya</taxon>
        <taxon>Ascomycota</taxon>
        <taxon>Pezizomycotina</taxon>
        <taxon>Sordariomycetes</taxon>
        <taxon>Hypocreomycetidae</taxon>
        <taxon>Hypocreales</taxon>
        <taxon>Ophiocordycipitaceae</taxon>
        <taxon>Ophiocordyceps</taxon>
    </lineage>
</organism>
<sequence>MGKNVVISYGVDVDAVSGWLGSYKGEDSSHDISRGVFAGTVGTERLLKLFAKYDIKTTWFIPGHSLESFPEDMAAVRDAGHELGLHGYSHENPSDMSLEQQRDVLGHSWRLLTEFAGKPPRGIVAPWWEASADGVRLLLSHGIEYDHSMSHHDTQPYYLPTDTRWTKIDYAQPAQTWMRPLQRGVATGIVEVPANWCLDDLPPLMYMKGVANSHGFVNARDVEDMWRDHFDYLYREHDSFVLPLTLHPDVSGRPHVLLMHERLIEHFSAHEGVRFATMGQVVDEFRRDNAPPEGAMMPAAPGAALRN</sequence>
<dbReference type="GO" id="GO:0016810">
    <property type="term" value="F:hydrolase activity, acting on carbon-nitrogen (but not peptide) bonds"/>
    <property type="evidence" value="ECO:0007669"/>
    <property type="project" value="InterPro"/>
</dbReference>
<dbReference type="CDD" id="cd10938">
    <property type="entry name" value="CE4_HpPgdA_like"/>
    <property type="match status" value="1"/>
</dbReference>